<proteinExistence type="predicted"/>
<accession>A0AAE9JSS4</accession>
<keyword evidence="2" id="KW-1185">Reference proteome</keyword>
<dbReference type="EMBL" id="CP092625">
    <property type="protein sequence ID" value="UMM41184.1"/>
    <property type="molecule type" value="Genomic_DNA"/>
</dbReference>
<organism evidence="1 2">
    <name type="scientific">Caenorhabditis briggsae</name>
    <dbReference type="NCBI Taxonomy" id="6238"/>
    <lineage>
        <taxon>Eukaryota</taxon>
        <taxon>Metazoa</taxon>
        <taxon>Ecdysozoa</taxon>
        <taxon>Nematoda</taxon>
        <taxon>Chromadorea</taxon>
        <taxon>Rhabditida</taxon>
        <taxon>Rhabditina</taxon>
        <taxon>Rhabditomorpha</taxon>
        <taxon>Rhabditoidea</taxon>
        <taxon>Rhabditidae</taxon>
        <taxon>Peloderinae</taxon>
        <taxon>Caenorhabditis</taxon>
    </lineage>
</organism>
<gene>
    <name evidence="1" type="ORF">L5515_017557</name>
</gene>
<dbReference type="AlphaFoldDB" id="A0AAE9JSS4"/>
<name>A0AAE9JSS4_CAEBR</name>
<protein>
    <submittedName>
        <fullName evidence="1">Uncharacterized protein</fullName>
    </submittedName>
</protein>
<evidence type="ECO:0000313" key="1">
    <source>
        <dbReference type="EMBL" id="UMM41184.1"/>
    </source>
</evidence>
<reference evidence="1 2" key="1">
    <citation type="submission" date="2022-04" db="EMBL/GenBank/DDBJ databases">
        <title>Chromosome-level reference genomes for two strains of Caenorhabditis briggsae: an improved platform for comparative genomics.</title>
        <authorList>
            <person name="Stevens L."/>
            <person name="Andersen E."/>
        </authorList>
    </citation>
    <scope>NUCLEOTIDE SEQUENCE [LARGE SCALE GENOMIC DNA]</scope>
    <source>
        <strain evidence="1">VX34</strain>
        <tissue evidence="1">Whole-organism</tissue>
    </source>
</reference>
<sequence length="85" mass="9834">MAVNTRTIYLDEAKVLTKGQPYAYVKEMIQLFAVAMAWPDIRGPLEQVYVMPTFEQVNAEQINFDKDHPDKTIRELCKAIDKQDT</sequence>
<evidence type="ECO:0000313" key="2">
    <source>
        <dbReference type="Proteomes" id="UP000829354"/>
    </source>
</evidence>
<dbReference type="Proteomes" id="UP000829354">
    <property type="component" value="Chromosome X"/>
</dbReference>